<dbReference type="CTD" id="136895"/>
<dbReference type="InParanoid" id="A0A6J2RCI5"/>
<dbReference type="OrthoDB" id="10040207at2759"/>
<dbReference type="PANTHER" id="PTHR31393">
    <property type="entry name" value="C5ORF31"/>
    <property type="match status" value="1"/>
</dbReference>
<reference evidence="3" key="1">
    <citation type="submission" date="2025-08" db="UniProtKB">
        <authorList>
            <consortium name="RefSeq"/>
        </authorList>
    </citation>
    <scope>IDENTIFICATION</scope>
</reference>
<evidence type="ECO:0000313" key="2">
    <source>
        <dbReference type="Proteomes" id="UP000504630"/>
    </source>
</evidence>
<dbReference type="InterPro" id="IPR027886">
    <property type="entry name" value="SPMIP4"/>
</dbReference>
<dbReference type="KEGG" id="cgob:115021037"/>
<protein>
    <submittedName>
        <fullName evidence="3">Uncharacterized protein C7orf31 homolog</fullName>
    </submittedName>
</protein>
<dbReference type="GeneID" id="115021037"/>
<evidence type="ECO:0000256" key="1">
    <source>
        <dbReference type="SAM" id="MobiDB-lite"/>
    </source>
</evidence>
<proteinExistence type="predicted"/>
<organism evidence="2 3">
    <name type="scientific">Cottoperca gobio</name>
    <name type="common">Frogmouth</name>
    <name type="synonym">Aphritis gobio</name>
    <dbReference type="NCBI Taxonomy" id="56716"/>
    <lineage>
        <taxon>Eukaryota</taxon>
        <taxon>Metazoa</taxon>
        <taxon>Chordata</taxon>
        <taxon>Craniata</taxon>
        <taxon>Vertebrata</taxon>
        <taxon>Euteleostomi</taxon>
        <taxon>Actinopterygii</taxon>
        <taxon>Neopterygii</taxon>
        <taxon>Teleostei</taxon>
        <taxon>Neoteleostei</taxon>
        <taxon>Acanthomorphata</taxon>
        <taxon>Eupercaria</taxon>
        <taxon>Perciformes</taxon>
        <taxon>Notothenioidei</taxon>
        <taxon>Bovichtidae</taxon>
        <taxon>Cottoperca</taxon>
    </lineage>
</organism>
<evidence type="ECO:0000313" key="3">
    <source>
        <dbReference type="RefSeq" id="XP_029307010.1"/>
    </source>
</evidence>
<name>A0A6J2RCI5_COTGO</name>
<dbReference type="PANTHER" id="PTHR31393:SF2">
    <property type="entry name" value="CHROMOSOME 7 OPEN READING FRAME 31"/>
    <property type="match status" value="1"/>
</dbReference>
<feature type="region of interest" description="Disordered" evidence="1">
    <location>
        <begin position="1"/>
        <end position="40"/>
    </location>
</feature>
<accession>A0A6J2RCI5</accession>
<dbReference type="AlphaFoldDB" id="A0A6J2RCI5"/>
<gene>
    <name evidence="3" type="primary">spmip4</name>
</gene>
<sequence>MQASDPQCFILPSPSSVLSQSSSSQMEPKSSLNHSIPPDLNGHYHFGNGGAMISQEKMIKIATPKAHPYSSHISQFAMFPSFCSPDDPETGVRAASQPFLNPLIPNSAAGVTLLSKSIGSPYRHEVLETPIKNRKKSVTWPGDHGFLDHTKPLKGENQVFYPTPPKTVLPNPKLRVWDLSLSERTSNMLKNLERTHWITSYQMDHTGSGPANPLKIDDFQEKICDITGMSSHNAPLRRLWKQKKKKKKKKTGEHLQS</sequence>
<dbReference type="Proteomes" id="UP000504630">
    <property type="component" value="Chromosome 16"/>
</dbReference>
<dbReference type="GO" id="GO:0005813">
    <property type="term" value="C:centrosome"/>
    <property type="evidence" value="ECO:0007669"/>
    <property type="project" value="TreeGrafter"/>
</dbReference>
<keyword evidence="2" id="KW-1185">Reference proteome</keyword>
<dbReference type="Pfam" id="PF15093">
    <property type="entry name" value="SPMIP4-like"/>
    <property type="match status" value="1"/>
</dbReference>
<feature type="compositionally biased region" description="Low complexity" evidence="1">
    <location>
        <begin position="11"/>
        <end position="32"/>
    </location>
</feature>
<dbReference type="RefSeq" id="XP_029307010.1">
    <property type="nucleotide sequence ID" value="XM_029451150.1"/>
</dbReference>